<feature type="region of interest" description="Disordered" evidence="1">
    <location>
        <begin position="187"/>
        <end position="210"/>
    </location>
</feature>
<evidence type="ECO:0000313" key="3">
    <source>
        <dbReference type="Proteomes" id="UP000775547"/>
    </source>
</evidence>
<dbReference type="EMBL" id="JABCKV010000063">
    <property type="protein sequence ID" value="KAG5644650.1"/>
    <property type="molecule type" value="Genomic_DNA"/>
</dbReference>
<gene>
    <name evidence="2" type="ORF">DXG03_008032</name>
</gene>
<sequence>MSTKDIRAKFAITTITRRVSKARNDSNCDGSIGKRDTTADTAAPRRASLSGILGRPFDTRSLADSLAFDSWDTALCIGAALEGILAPASLPIYKDCGCTDAFAKLSVALLEGWRRVDAGNWSAIAPRNDRTSWVSDRKIVDRGAGDLTVSFKKKNVTKNERTERVMGPMDARKYGYDSKKSAVLNASGTRSAGGERYSPMSGPIWSKSAK</sequence>
<evidence type="ECO:0000256" key="1">
    <source>
        <dbReference type="SAM" id="MobiDB-lite"/>
    </source>
</evidence>
<reference evidence="2" key="1">
    <citation type="submission" date="2020-07" db="EMBL/GenBank/DDBJ databases">
        <authorList>
            <person name="Nieuwenhuis M."/>
            <person name="Van De Peppel L.J.J."/>
        </authorList>
    </citation>
    <scope>NUCLEOTIDE SEQUENCE</scope>
    <source>
        <strain evidence="2">AP01</strain>
        <tissue evidence="2">Mycelium</tissue>
    </source>
</reference>
<accession>A0A9P7GC97</accession>
<feature type="compositionally biased region" description="Basic and acidic residues" evidence="1">
    <location>
        <begin position="23"/>
        <end position="38"/>
    </location>
</feature>
<dbReference type="AlphaFoldDB" id="A0A9P7GC97"/>
<dbReference type="Proteomes" id="UP000775547">
    <property type="component" value="Unassembled WGS sequence"/>
</dbReference>
<evidence type="ECO:0000313" key="2">
    <source>
        <dbReference type="EMBL" id="KAG5644650.1"/>
    </source>
</evidence>
<organism evidence="2 3">
    <name type="scientific">Asterophora parasitica</name>
    <dbReference type="NCBI Taxonomy" id="117018"/>
    <lineage>
        <taxon>Eukaryota</taxon>
        <taxon>Fungi</taxon>
        <taxon>Dikarya</taxon>
        <taxon>Basidiomycota</taxon>
        <taxon>Agaricomycotina</taxon>
        <taxon>Agaricomycetes</taxon>
        <taxon>Agaricomycetidae</taxon>
        <taxon>Agaricales</taxon>
        <taxon>Tricholomatineae</taxon>
        <taxon>Lyophyllaceae</taxon>
        <taxon>Asterophora</taxon>
    </lineage>
</organism>
<reference evidence="2" key="2">
    <citation type="submission" date="2021-10" db="EMBL/GenBank/DDBJ databases">
        <title>Phylogenomics reveals ancestral predisposition of the termite-cultivated fungus Termitomyces towards a domesticated lifestyle.</title>
        <authorList>
            <person name="Auxier B."/>
            <person name="Grum-Grzhimaylo A."/>
            <person name="Cardenas M.E."/>
            <person name="Lodge J.D."/>
            <person name="Laessoe T."/>
            <person name="Pedersen O."/>
            <person name="Smith M.E."/>
            <person name="Kuyper T.W."/>
            <person name="Franco-Molano E.A."/>
            <person name="Baroni T.J."/>
            <person name="Aanen D.K."/>
        </authorList>
    </citation>
    <scope>NUCLEOTIDE SEQUENCE</scope>
    <source>
        <strain evidence="2">AP01</strain>
        <tissue evidence="2">Mycelium</tissue>
    </source>
</reference>
<keyword evidence="3" id="KW-1185">Reference proteome</keyword>
<proteinExistence type="predicted"/>
<comment type="caution">
    <text evidence="2">The sequence shown here is derived from an EMBL/GenBank/DDBJ whole genome shotgun (WGS) entry which is preliminary data.</text>
</comment>
<name>A0A9P7GC97_9AGAR</name>
<protein>
    <submittedName>
        <fullName evidence="2">Uncharacterized protein</fullName>
    </submittedName>
</protein>
<feature type="region of interest" description="Disordered" evidence="1">
    <location>
        <begin position="23"/>
        <end position="42"/>
    </location>
</feature>